<evidence type="ECO:0000313" key="1">
    <source>
        <dbReference type="EMBL" id="SMX84433.1"/>
    </source>
</evidence>
<name>A0A2H1JAK3_BRELN</name>
<dbReference type="Proteomes" id="UP000234641">
    <property type="component" value="Unassembled WGS sequence"/>
</dbReference>
<dbReference type="RefSeq" id="WP_145997948.1">
    <property type="nucleotide sequence ID" value="NZ_FXYY01000010.1"/>
</dbReference>
<gene>
    <name evidence="1" type="ORF">BLIN9172_01940</name>
</gene>
<accession>A0A2H1JAK3</accession>
<proteinExistence type="predicted"/>
<evidence type="ECO:0000313" key="2">
    <source>
        <dbReference type="Proteomes" id="UP000234641"/>
    </source>
</evidence>
<sequence length="244" mass="27036">MTEFSSLERQAAEFADELTDTVKAVSPNCSPFVAKAIQDGSRFTVSQTPSEGIPLNVDEKPLLSMTAGYWCTVDRAKRFLAVERSDIAVYPGAKARGEPLFRYEYLREARDVPAAHIQVHGHRDALSHVLSRSGTSTNRGKRRATVDDIPRMSELHLPVGGHRFRPCLEDILEMLLDEFGIDGAAESRATLQSGRKRWRMTQTASAVRDDPDSAVSVLKELGYHIELADGEEAPPTNESRLTAR</sequence>
<organism evidence="1 2">
    <name type="scientific">Brevibacterium linens ATCC 9172</name>
    <dbReference type="NCBI Taxonomy" id="1255617"/>
    <lineage>
        <taxon>Bacteria</taxon>
        <taxon>Bacillati</taxon>
        <taxon>Actinomycetota</taxon>
        <taxon>Actinomycetes</taxon>
        <taxon>Micrococcales</taxon>
        <taxon>Brevibacteriaceae</taxon>
        <taxon>Brevibacterium</taxon>
    </lineage>
</organism>
<dbReference type="AlphaFoldDB" id="A0A2H1JAK3"/>
<protein>
    <submittedName>
        <fullName evidence="1">Uncharacterized protein</fullName>
    </submittedName>
</protein>
<reference evidence="1 2" key="1">
    <citation type="submission" date="2017-03" db="EMBL/GenBank/DDBJ databases">
        <authorList>
            <person name="Afonso C.L."/>
            <person name="Miller P.J."/>
            <person name="Scott M.A."/>
            <person name="Spackman E."/>
            <person name="Goraichik I."/>
            <person name="Dimitrov K.M."/>
            <person name="Suarez D.L."/>
            <person name="Swayne D.E."/>
        </authorList>
    </citation>
    <scope>NUCLEOTIDE SEQUENCE [LARGE SCALE GENOMIC DNA]</scope>
    <source>
        <strain evidence="1 2">ATCC 9172</strain>
    </source>
</reference>
<dbReference type="EMBL" id="FXYY01000010">
    <property type="protein sequence ID" value="SMX84433.1"/>
    <property type="molecule type" value="Genomic_DNA"/>
</dbReference>